<dbReference type="AlphaFoldDB" id="A0A5K3F291"/>
<dbReference type="WBParaSite" id="MCU_004970-RA">
    <property type="protein sequence ID" value="MCU_004970-RA"/>
    <property type="gene ID" value="MCU_004970"/>
</dbReference>
<evidence type="ECO:0000313" key="1">
    <source>
        <dbReference type="WBParaSite" id="MCU_004970-RA"/>
    </source>
</evidence>
<name>A0A5K3F291_MESCO</name>
<organism evidence="1">
    <name type="scientific">Mesocestoides corti</name>
    <name type="common">Flatworm</name>
    <dbReference type="NCBI Taxonomy" id="53468"/>
    <lineage>
        <taxon>Eukaryota</taxon>
        <taxon>Metazoa</taxon>
        <taxon>Spiralia</taxon>
        <taxon>Lophotrochozoa</taxon>
        <taxon>Platyhelminthes</taxon>
        <taxon>Cestoda</taxon>
        <taxon>Eucestoda</taxon>
        <taxon>Cyclophyllidea</taxon>
        <taxon>Mesocestoididae</taxon>
        <taxon>Mesocestoides</taxon>
    </lineage>
</organism>
<accession>A0A5K3F291</accession>
<sequence>MPPESLKCLASNEILQSLECWHLNSLEVILCYLKGFALKEFFRILTEYAHKANWDNVAAPCFDVVHKVSSVALKDAIWSEPDILDLFSRFLVHVFEITRCLPSRPVQTTVLVKILSRLAEIGGPLHRPFAQKTALNLFYDTSFRLEFLNNETAFSNLILPHLRIFGLNASTKHSDSYLALSQFKKAVDLITQLAGSVEGALDFVDRTTSLTLSASLLSLHHLLSHDRQPRRQEKGGHKTLPLRACFTSLVRLCSLLVQAGKTQCIRDGSRSILKVVFHTALPALSRRADGWRDYRSDTCALLITIAGNVHLVPRLIKWHLPHIIFVAFSITYAEDQAAWCLIREIVHWTLRFDLRSLSTADRVLPVWEQLIVLWVFAFGFGSNRQHWARQAGWCPFQSNPFPANACCQSTCAVHLVHMAARLAPTLFRRGNRTHWGHVVWAALIGLLVKTSPRPDERIFHVIASCVSSDTGLALEEFKSCVHTFLLTAGSQTSRLQPVGQDCLFQGFDMFQQPWHLQLSAPSTAVEQEILGTAAQRVPVDASAMRIASAYFETVLSSRWAHLHGNRTIDMHEHPPLPLLTILHLIHGCRWSNCAFLSSLPDRIFAGARSTQLSDFVTNLIQMSNFFILTPATLVQSYLMTCLLSSTWDDCRRKNRVIQTAGLSVCPTPEFTTALLYVAATRKLSHTLSTPKAAFKWPLTEAFHALVSAGEIKLIENILQGFHNLH</sequence>
<protein>
    <submittedName>
        <fullName evidence="1">DUF2428 domain-containing protein</fullName>
    </submittedName>
</protein>
<reference evidence="1" key="1">
    <citation type="submission" date="2019-11" db="UniProtKB">
        <authorList>
            <consortium name="WormBaseParasite"/>
        </authorList>
    </citation>
    <scope>IDENTIFICATION</scope>
</reference>
<proteinExistence type="predicted"/>